<reference evidence="5" key="2">
    <citation type="submission" date="2015-02" db="UniProtKB">
        <authorList>
            <consortium name="EnsemblMetazoa"/>
        </authorList>
    </citation>
    <scope>IDENTIFICATION</scope>
</reference>
<dbReference type="Pfam" id="PF00855">
    <property type="entry name" value="PWWP"/>
    <property type="match status" value="1"/>
</dbReference>
<dbReference type="EnsemblMetazoa" id="SMAR012821-RA">
    <property type="protein sequence ID" value="SMAR012821-PA"/>
    <property type="gene ID" value="SMAR012821"/>
</dbReference>
<dbReference type="STRING" id="126957.T1JG52"/>
<dbReference type="GO" id="GO:0005634">
    <property type="term" value="C:nucleus"/>
    <property type="evidence" value="ECO:0007669"/>
    <property type="project" value="TreeGrafter"/>
</dbReference>
<feature type="region of interest" description="Disordered" evidence="3">
    <location>
        <begin position="441"/>
        <end position="487"/>
    </location>
</feature>
<dbReference type="PROSITE" id="PS50812">
    <property type="entry name" value="PWWP"/>
    <property type="match status" value="1"/>
</dbReference>
<feature type="compositionally biased region" description="Low complexity" evidence="3">
    <location>
        <begin position="184"/>
        <end position="196"/>
    </location>
</feature>
<dbReference type="SUPFAM" id="SSF63748">
    <property type="entry name" value="Tudor/PWWP/MBT"/>
    <property type="match status" value="1"/>
</dbReference>
<feature type="compositionally biased region" description="Basic and acidic residues" evidence="3">
    <location>
        <begin position="365"/>
        <end position="375"/>
    </location>
</feature>
<dbReference type="AlphaFoldDB" id="T1JG52"/>
<feature type="compositionally biased region" description="Basic and acidic residues" evidence="3">
    <location>
        <begin position="166"/>
        <end position="175"/>
    </location>
</feature>
<proteinExistence type="predicted"/>
<dbReference type="CDD" id="cd20140">
    <property type="entry name" value="PWWP_PWWP2"/>
    <property type="match status" value="1"/>
</dbReference>
<evidence type="ECO:0000259" key="4">
    <source>
        <dbReference type="PROSITE" id="PS50812"/>
    </source>
</evidence>
<keyword evidence="2" id="KW-0804">Transcription</keyword>
<protein>
    <recommendedName>
        <fullName evidence="4">PWWP domain-containing protein</fullName>
    </recommendedName>
</protein>
<dbReference type="eggNOG" id="ENOG502QU6V">
    <property type="taxonomic scope" value="Eukaryota"/>
</dbReference>
<sequence length="613" mass="68293">MAEPGDAGTKILKNTKIIVYVEEAMEDLIVVSFTFSGTLYQGVLLDASKKGAPSGVNPSLVVSADKKSAPDDGGNGDRLYAVSQRHTYMQGVENESPNNQMSSVRRPFKTFKERNVRTMRLRPRQVLCSKCRSICNENSENVQHSNATITKESSAPSIQRIAAENKEKYRLKPRSEPIASITQNNAPSNPSSPRSNGVTTTAPTILNVNSMSSRRVLRKRRANDLPSYVEEDEVSSRRKKIEKEDMTILKTSPVIKISFGPHGQGTVVKIPARSHTCEEQKSKATDLETQLSEEETKEAETNESELKHQLQDTKDASAKAAKKALKKAKKEAHRKASGLNGMSPLHKIHKNRHHKHKFKHKRRHREDTEKEKGEDGTGSDNNALVCVETRDVVCSEQFSNVDSLDDSNKSELSSSYNEIKKECLRQKLSISLKRLNAKAYTRCNPDDNSGSSQAAASDAYGASDDETNEGDEEEEEEEEEEPMEKVKPLMMRISSHNVDTCAIGNGRTMAVGDIVWGKIHGFPWWPGKVLSITVSQRDNGVLITQQAHVAWFGSSTTSYMPCNQLVPFLEYFKTRYNKKKRGPYKEAIKQATLAAQQVLRQMHASVSVVSQQA</sequence>
<keyword evidence="1" id="KW-0805">Transcription regulation</keyword>
<dbReference type="OMA" id="WDESVFE"/>
<evidence type="ECO:0000256" key="3">
    <source>
        <dbReference type="SAM" id="MobiDB-lite"/>
    </source>
</evidence>
<evidence type="ECO:0000313" key="5">
    <source>
        <dbReference type="EnsemblMetazoa" id="SMAR012821-PA"/>
    </source>
</evidence>
<feature type="region of interest" description="Disordered" evidence="3">
    <location>
        <begin position="277"/>
        <end position="313"/>
    </location>
</feature>
<name>T1JG52_STRMM</name>
<dbReference type="SMART" id="SM00293">
    <property type="entry name" value="PWWP"/>
    <property type="match status" value="1"/>
</dbReference>
<feature type="domain" description="PWWP" evidence="4">
    <location>
        <begin position="511"/>
        <end position="571"/>
    </location>
</feature>
<feature type="region of interest" description="Disordered" evidence="3">
    <location>
        <begin position="166"/>
        <end position="203"/>
    </location>
</feature>
<dbReference type="GO" id="GO:0003682">
    <property type="term" value="F:chromatin binding"/>
    <property type="evidence" value="ECO:0007669"/>
    <property type="project" value="TreeGrafter"/>
</dbReference>
<feature type="compositionally biased region" description="Basic residues" evidence="3">
    <location>
        <begin position="346"/>
        <end position="364"/>
    </location>
</feature>
<feature type="compositionally biased region" description="Acidic residues" evidence="3">
    <location>
        <begin position="463"/>
        <end position="482"/>
    </location>
</feature>
<organism evidence="5 6">
    <name type="scientific">Strigamia maritima</name>
    <name type="common">European centipede</name>
    <name type="synonym">Geophilus maritimus</name>
    <dbReference type="NCBI Taxonomy" id="126957"/>
    <lineage>
        <taxon>Eukaryota</taxon>
        <taxon>Metazoa</taxon>
        <taxon>Ecdysozoa</taxon>
        <taxon>Arthropoda</taxon>
        <taxon>Myriapoda</taxon>
        <taxon>Chilopoda</taxon>
        <taxon>Pleurostigmophora</taxon>
        <taxon>Geophilomorpha</taxon>
        <taxon>Linotaeniidae</taxon>
        <taxon>Strigamia</taxon>
    </lineage>
</organism>
<evidence type="ECO:0000256" key="1">
    <source>
        <dbReference type="ARBA" id="ARBA00023015"/>
    </source>
</evidence>
<evidence type="ECO:0000313" key="6">
    <source>
        <dbReference type="Proteomes" id="UP000014500"/>
    </source>
</evidence>
<feature type="compositionally biased region" description="Low complexity" evidence="3">
    <location>
        <begin position="446"/>
        <end position="462"/>
    </location>
</feature>
<accession>T1JG52</accession>
<dbReference type="InterPro" id="IPR000313">
    <property type="entry name" value="PWWP_dom"/>
</dbReference>
<dbReference type="Proteomes" id="UP000014500">
    <property type="component" value="Unassembled WGS sequence"/>
</dbReference>
<dbReference type="GO" id="GO:0010369">
    <property type="term" value="C:chromocenter"/>
    <property type="evidence" value="ECO:0007669"/>
    <property type="project" value="TreeGrafter"/>
</dbReference>
<feature type="region of interest" description="Disordered" evidence="3">
    <location>
        <begin position="329"/>
        <end position="382"/>
    </location>
</feature>
<dbReference type="PhylomeDB" id="T1JG52"/>
<dbReference type="HOGENOM" id="CLU_019198_1_0_1"/>
<dbReference type="EMBL" id="JH432192">
    <property type="status" value="NOT_ANNOTATED_CDS"/>
    <property type="molecule type" value="Genomic_DNA"/>
</dbReference>
<keyword evidence="6" id="KW-1185">Reference proteome</keyword>
<reference evidence="6" key="1">
    <citation type="submission" date="2011-05" db="EMBL/GenBank/DDBJ databases">
        <authorList>
            <person name="Richards S.R."/>
            <person name="Qu J."/>
            <person name="Jiang H."/>
            <person name="Jhangiani S.N."/>
            <person name="Agravi P."/>
            <person name="Goodspeed R."/>
            <person name="Gross S."/>
            <person name="Mandapat C."/>
            <person name="Jackson L."/>
            <person name="Mathew T."/>
            <person name="Pu L."/>
            <person name="Thornton R."/>
            <person name="Saada N."/>
            <person name="Wilczek-Boney K.B."/>
            <person name="Lee S."/>
            <person name="Kovar C."/>
            <person name="Wu Y."/>
            <person name="Scherer S.E."/>
            <person name="Worley K.C."/>
            <person name="Muzny D.M."/>
            <person name="Gibbs R."/>
        </authorList>
    </citation>
    <scope>NUCLEOTIDE SEQUENCE</scope>
    <source>
        <strain evidence="6">Brora</strain>
    </source>
</reference>
<dbReference type="PANTHER" id="PTHR16112:SF22">
    <property type="entry name" value="PWWP DOMAIN-CONTAINING 2B"/>
    <property type="match status" value="1"/>
</dbReference>
<feature type="compositionally biased region" description="Basic and acidic residues" evidence="3">
    <location>
        <begin position="298"/>
        <end position="313"/>
    </location>
</feature>
<dbReference type="FunFam" id="2.30.30.140:FF:000036">
    <property type="entry name" value="PWWP domain-containing protein 2A"/>
    <property type="match status" value="1"/>
</dbReference>
<dbReference type="Gene3D" id="2.30.30.140">
    <property type="match status" value="1"/>
</dbReference>
<feature type="compositionally biased region" description="Basic and acidic residues" evidence="3">
    <location>
        <begin position="277"/>
        <end position="286"/>
    </location>
</feature>
<dbReference type="PANTHER" id="PTHR16112">
    <property type="entry name" value="METHYL-CPG BINDING PROTEIN, DROSOPHILA"/>
    <property type="match status" value="1"/>
</dbReference>
<evidence type="ECO:0000256" key="2">
    <source>
        <dbReference type="ARBA" id="ARBA00023163"/>
    </source>
</evidence>